<dbReference type="AlphaFoldDB" id="A0A5B8CUH5"/>
<proteinExistence type="inferred from homology"/>
<protein>
    <submittedName>
        <fullName evidence="7">AAA family ATPase</fullName>
    </submittedName>
</protein>
<evidence type="ECO:0000259" key="6">
    <source>
        <dbReference type="SMART" id="SM00382"/>
    </source>
</evidence>
<dbReference type="EMBL" id="CP040946">
    <property type="protein sequence ID" value="QDC44770.1"/>
    <property type="molecule type" value="Genomic_DNA"/>
</dbReference>
<dbReference type="InterPro" id="IPR050221">
    <property type="entry name" value="26S_Proteasome_ATPase"/>
</dbReference>
<sequence length="337" mass="37518">MATKAQQDRAALERTMNAIIASSRKNKQPQLIGLEESVAQATPASIALPDRVAELVYDIPARRKLDELVLTEEIVSEVEEFIHEYSNTDLLRSHSIEPRHTVLLKGPPGNGKTSLAEVFATELDLPLLSVRYDAIIDSYLGETASRLKRLIDFAEQTPCVLFFDEFDALGKERSDVQETGEIKRVISSLLVQMDRLPSHTIVVCATNHPELLDRAVWRRFELKLEINPPDKSQLMKWFANFKKSMGKASVGINAEDFAKYMEGETMAGVESFILDVRRKIILSKGKLTASDAIKNVLSRLKKTINTNNIAGSQAHGNSTSNRAHRTRSGSKKTNSGT</sequence>
<feature type="domain" description="AAA+ ATPase" evidence="6">
    <location>
        <begin position="98"/>
        <end position="230"/>
    </location>
</feature>
<dbReference type="PANTHER" id="PTHR23073">
    <property type="entry name" value="26S PROTEASOME REGULATORY SUBUNIT"/>
    <property type="match status" value="1"/>
</dbReference>
<dbReference type="PROSITE" id="PS00674">
    <property type="entry name" value="AAA"/>
    <property type="match status" value="1"/>
</dbReference>
<evidence type="ECO:0000256" key="5">
    <source>
        <dbReference type="SAM" id="MobiDB-lite"/>
    </source>
</evidence>
<reference evidence="8" key="1">
    <citation type="journal article" date="2019" name="ISME J.">
        <title>Evolution in action: habitat transition from sediment to the pelagial leads to genome streamlining in Methylophilaceae.</title>
        <authorList>
            <person name="Salcher M."/>
            <person name="Schaefle D."/>
            <person name="Kaspar M."/>
            <person name="Neuenschwander S.M."/>
            <person name="Ghai R."/>
        </authorList>
    </citation>
    <scope>NUCLEOTIDE SEQUENCE [LARGE SCALE GENOMIC DNA]</scope>
    <source>
        <strain evidence="8">MMS-M-51</strain>
    </source>
</reference>
<dbReference type="InterPro" id="IPR003960">
    <property type="entry name" value="ATPase_AAA_CS"/>
</dbReference>
<dbReference type="Proteomes" id="UP000311008">
    <property type="component" value="Chromosome"/>
</dbReference>
<dbReference type="SMART" id="SM00382">
    <property type="entry name" value="AAA"/>
    <property type="match status" value="1"/>
</dbReference>
<dbReference type="SUPFAM" id="SSF52540">
    <property type="entry name" value="P-loop containing nucleoside triphosphate hydrolases"/>
    <property type="match status" value="1"/>
</dbReference>
<feature type="region of interest" description="Disordered" evidence="5">
    <location>
        <begin position="308"/>
        <end position="337"/>
    </location>
</feature>
<accession>A0A5B8CUH5</accession>
<evidence type="ECO:0000313" key="8">
    <source>
        <dbReference type="Proteomes" id="UP000311008"/>
    </source>
</evidence>
<gene>
    <name evidence="7" type="ORF">FIU01_09725</name>
</gene>
<evidence type="ECO:0000256" key="2">
    <source>
        <dbReference type="ARBA" id="ARBA00022741"/>
    </source>
</evidence>
<evidence type="ECO:0000313" key="7">
    <source>
        <dbReference type="EMBL" id="QDC44770.1"/>
    </source>
</evidence>
<dbReference type="InterPro" id="IPR003593">
    <property type="entry name" value="AAA+_ATPase"/>
</dbReference>
<name>A0A5B8CUH5_9PROT</name>
<dbReference type="GO" id="GO:0005524">
    <property type="term" value="F:ATP binding"/>
    <property type="evidence" value="ECO:0007669"/>
    <property type="project" value="UniProtKB-KW"/>
</dbReference>
<keyword evidence="3 4" id="KW-0067">ATP-binding</keyword>
<dbReference type="InterPro" id="IPR027417">
    <property type="entry name" value="P-loop_NTPase"/>
</dbReference>
<organism evidence="7 8">
    <name type="scientific">Methylophilus medardicus</name>
    <dbReference type="NCBI Taxonomy" id="2588534"/>
    <lineage>
        <taxon>Bacteria</taxon>
        <taxon>Pseudomonadati</taxon>
        <taxon>Pseudomonadota</taxon>
        <taxon>Betaproteobacteria</taxon>
        <taxon>Nitrosomonadales</taxon>
        <taxon>Methylophilaceae</taxon>
        <taxon>Methylophilus</taxon>
    </lineage>
</organism>
<keyword evidence="2 4" id="KW-0547">Nucleotide-binding</keyword>
<dbReference type="OrthoDB" id="9802352at2"/>
<keyword evidence="8" id="KW-1185">Reference proteome</keyword>
<dbReference type="Pfam" id="PF00004">
    <property type="entry name" value="AAA"/>
    <property type="match status" value="1"/>
</dbReference>
<dbReference type="CDD" id="cd19481">
    <property type="entry name" value="RecA-like_protease"/>
    <property type="match status" value="1"/>
</dbReference>
<dbReference type="KEGG" id="mmec:FIU01_09725"/>
<dbReference type="GO" id="GO:0016887">
    <property type="term" value="F:ATP hydrolysis activity"/>
    <property type="evidence" value="ECO:0007669"/>
    <property type="project" value="InterPro"/>
</dbReference>
<dbReference type="RefSeq" id="WP_140004100.1">
    <property type="nucleotide sequence ID" value="NZ_CP040946.1"/>
</dbReference>
<dbReference type="Gene3D" id="3.40.50.300">
    <property type="entry name" value="P-loop containing nucleotide triphosphate hydrolases"/>
    <property type="match status" value="1"/>
</dbReference>
<comment type="similarity">
    <text evidence="1 4">Belongs to the AAA ATPase family.</text>
</comment>
<dbReference type="InterPro" id="IPR003959">
    <property type="entry name" value="ATPase_AAA_core"/>
</dbReference>
<evidence type="ECO:0000256" key="3">
    <source>
        <dbReference type="ARBA" id="ARBA00022840"/>
    </source>
</evidence>
<evidence type="ECO:0000256" key="1">
    <source>
        <dbReference type="ARBA" id="ARBA00006914"/>
    </source>
</evidence>
<evidence type="ECO:0000256" key="4">
    <source>
        <dbReference type="RuleBase" id="RU003651"/>
    </source>
</evidence>
<feature type="compositionally biased region" description="Polar residues" evidence="5">
    <location>
        <begin position="308"/>
        <end position="321"/>
    </location>
</feature>